<evidence type="ECO:0000313" key="3">
    <source>
        <dbReference type="Proteomes" id="UP000008366"/>
    </source>
</evidence>
<proteinExistence type="predicted"/>
<comment type="caution">
    <text evidence="2">The sequence shown here is derived from an EMBL/GenBank/DDBJ whole genome shotgun (WGS) entry which is preliminary data.</text>
</comment>
<sequence>MSDIAYRSRLTPARPERHHDEPQSAAHHGKVMLMTLNRSFVAECPPGGIEAYMRTLVEVAARQLSVTQTIVALGQGWARDRIRVGAVETERLAEQLSDPARVGLIIEDEAGHRLVGTDCELSAAVYDDGYHEPGDAHRPFYS</sequence>
<accession>K6W5D8</accession>
<organism evidence="2 3">
    <name type="scientific">Kineosphaera limosa NBRC 100340</name>
    <dbReference type="NCBI Taxonomy" id="1184609"/>
    <lineage>
        <taxon>Bacteria</taxon>
        <taxon>Bacillati</taxon>
        <taxon>Actinomycetota</taxon>
        <taxon>Actinomycetes</taxon>
        <taxon>Micrococcales</taxon>
        <taxon>Dermatophilaceae</taxon>
        <taxon>Kineosphaera</taxon>
    </lineage>
</organism>
<dbReference type="RefSeq" id="WP_006590913.1">
    <property type="nucleotide sequence ID" value="NZ_BAHD01000004.1"/>
</dbReference>
<keyword evidence="3" id="KW-1185">Reference proteome</keyword>
<protein>
    <submittedName>
        <fullName evidence="2">Uncharacterized protein</fullName>
    </submittedName>
</protein>
<dbReference type="OrthoDB" id="3275594at2"/>
<reference evidence="2 3" key="1">
    <citation type="submission" date="2012-08" db="EMBL/GenBank/DDBJ databases">
        <title>Whole genome shotgun sequence of Kineosphaera limosa NBRC 100340.</title>
        <authorList>
            <person name="Yoshida I."/>
            <person name="Isaki S."/>
            <person name="Hosoyama A."/>
            <person name="Tsuchikane K."/>
            <person name="Katsumata H."/>
            <person name="Ando Y."/>
            <person name="Ohji S."/>
            <person name="Hamada M."/>
            <person name="Tamura T."/>
            <person name="Yamazoe A."/>
            <person name="Yamazaki S."/>
            <person name="Fujita N."/>
        </authorList>
    </citation>
    <scope>NUCLEOTIDE SEQUENCE [LARGE SCALE GENOMIC DNA]</scope>
    <source>
        <strain evidence="2 3">NBRC 100340</strain>
    </source>
</reference>
<dbReference type="EMBL" id="BAHD01000004">
    <property type="protein sequence ID" value="GAB94380.1"/>
    <property type="molecule type" value="Genomic_DNA"/>
</dbReference>
<dbReference type="AlphaFoldDB" id="K6W5D8"/>
<dbReference type="STRING" id="1184609.KILIM_004_01720"/>
<evidence type="ECO:0000256" key="1">
    <source>
        <dbReference type="SAM" id="MobiDB-lite"/>
    </source>
</evidence>
<name>K6W5D8_9MICO</name>
<feature type="region of interest" description="Disordered" evidence="1">
    <location>
        <begin position="1"/>
        <end position="26"/>
    </location>
</feature>
<evidence type="ECO:0000313" key="2">
    <source>
        <dbReference type="EMBL" id="GAB94380.1"/>
    </source>
</evidence>
<dbReference type="Proteomes" id="UP000008366">
    <property type="component" value="Unassembled WGS sequence"/>
</dbReference>
<gene>
    <name evidence="2" type="ORF">KILIM_004_01720</name>
</gene>